<dbReference type="EC" id="2.3.1.-" evidence="11"/>
<protein>
    <recommendedName>
        <fullName evidence="11">Acyltransferase</fullName>
        <ecNumber evidence="11">2.3.1.-</ecNumber>
    </recommendedName>
</protein>
<dbReference type="EMBL" id="JOJR01000926">
    <property type="protein sequence ID" value="RCN33415.1"/>
    <property type="molecule type" value="Genomic_DNA"/>
</dbReference>
<evidence type="ECO:0000256" key="4">
    <source>
        <dbReference type="ARBA" id="ARBA00022679"/>
    </source>
</evidence>
<evidence type="ECO:0000256" key="10">
    <source>
        <dbReference type="ARBA" id="ARBA00023315"/>
    </source>
</evidence>
<evidence type="ECO:0000313" key="12">
    <source>
        <dbReference type="EMBL" id="RCN33415.1"/>
    </source>
</evidence>
<dbReference type="GO" id="GO:0019432">
    <property type="term" value="P:triglyceride biosynthetic process"/>
    <property type="evidence" value="ECO:0007669"/>
    <property type="project" value="TreeGrafter"/>
</dbReference>
<feature type="transmembrane region" description="Helical" evidence="11">
    <location>
        <begin position="114"/>
        <end position="135"/>
    </location>
</feature>
<dbReference type="GO" id="GO:0004144">
    <property type="term" value="F:diacylglycerol O-acyltransferase activity"/>
    <property type="evidence" value="ECO:0007669"/>
    <property type="project" value="TreeGrafter"/>
</dbReference>
<evidence type="ECO:0000256" key="8">
    <source>
        <dbReference type="ARBA" id="ARBA00023098"/>
    </source>
</evidence>
<evidence type="ECO:0000313" key="13">
    <source>
        <dbReference type="Proteomes" id="UP000252519"/>
    </source>
</evidence>
<evidence type="ECO:0000256" key="1">
    <source>
        <dbReference type="ARBA" id="ARBA00004477"/>
    </source>
</evidence>
<sequence length="410" mass="47608">MSYYLLVPFWNLYVLACKNAICHGFRLICRTYSLEITVTFPELMSFERETVEVFGEFTKTMAKIKGIFIRPIRFLGIDWAPLIVPLKRRLETLAVVHFVFIWMILPIISTWLPFYILFYTPFWWTMVLYVLWTLYDFDRPRRGSRGWSWYKNHPIWTHFADYFPLRVVKTADLPPDRNYIIGSHPHGVLSIGAFTAMLTSGSRFPDMFPGLKSTILTLNGQFWFPFRRDIGLALGGVESSRKSLQYLLENPGKGRAIAIVLGGASEALEAHPGRHDLTLLSRRGFCRHALQYGADLVPMYNFGENDVYETFPNPRGTRMREIQEWIKNKWGICPPLMIGRGIFNYSYGILPHRRPITSVVGAPIRVNRVENPTEEEIDKLHSEYCKALIDLFETHKSLHDIPKDVHLNIQ</sequence>
<dbReference type="CDD" id="cd07987">
    <property type="entry name" value="LPLAT_MGAT-like"/>
    <property type="match status" value="1"/>
</dbReference>
<evidence type="ECO:0000256" key="5">
    <source>
        <dbReference type="ARBA" id="ARBA00022692"/>
    </source>
</evidence>
<name>A0A368FRG5_ANCCA</name>
<feature type="transmembrane region" description="Helical" evidence="11">
    <location>
        <begin position="90"/>
        <end position="108"/>
    </location>
</feature>
<keyword evidence="7 11" id="KW-1133">Transmembrane helix</keyword>
<evidence type="ECO:0000256" key="3">
    <source>
        <dbReference type="ARBA" id="ARBA00022516"/>
    </source>
</evidence>
<reference evidence="12 13" key="1">
    <citation type="submission" date="2014-10" db="EMBL/GenBank/DDBJ databases">
        <title>Draft genome of the hookworm Ancylostoma caninum.</title>
        <authorList>
            <person name="Mitreva M."/>
        </authorList>
    </citation>
    <scope>NUCLEOTIDE SEQUENCE [LARGE SCALE GENOMIC DNA]</scope>
    <source>
        <strain evidence="12 13">Baltimore</strain>
    </source>
</reference>
<dbReference type="Proteomes" id="UP000252519">
    <property type="component" value="Unassembled WGS sequence"/>
</dbReference>
<evidence type="ECO:0000256" key="9">
    <source>
        <dbReference type="ARBA" id="ARBA00023136"/>
    </source>
</evidence>
<proteinExistence type="inferred from homology"/>
<gene>
    <name evidence="12" type="ORF">ANCCAN_20764</name>
</gene>
<comment type="caution">
    <text evidence="12">The sequence shown here is derived from an EMBL/GenBank/DDBJ whole genome shotgun (WGS) entry which is preliminary data.</text>
</comment>
<keyword evidence="13" id="KW-1185">Reference proteome</keyword>
<keyword evidence="8" id="KW-0443">Lipid metabolism</keyword>
<dbReference type="InterPro" id="IPR007130">
    <property type="entry name" value="DAGAT"/>
</dbReference>
<keyword evidence="6 11" id="KW-0256">Endoplasmic reticulum</keyword>
<dbReference type="GO" id="GO:0005789">
    <property type="term" value="C:endoplasmic reticulum membrane"/>
    <property type="evidence" value="ECO:0007669"/>
    <property type="project" value="UniProtKB-SubCell"/>
</dbReference>
<keyword evidence="9 11" id="KW-0472">Membrane</keyword>
<keyword evidence="5 11" id="KW-0812">Transmembrane</keyword>
<dbReference type="Pfam" id="PF03982">
    <property type="entry name" value="DAGAT"/>
    <property type="match status" value="1"/>
</dbReference>
<accession>A0A368FRG5</accession>
<comment type="subcellular location">
    <subcellularLocation>
        <location evidence="1 11">Endoplasmic reticulum membrane</location>
        <topology evidence="1 11">Multi-pass membrane protein</topology>
    </subcellularLocation>
</comment>
<evidence type="ECO:0000256" key="6">
    <source>
        <dbReference type="ARBA" id="ARBA00022824"/>
    </source>
</evidence>
<keyword evidence="10 12" id="KW-0012">Acyltransferase</keyword>
<dbReference type="OrthoDB" id="264532at2759"/>
<dbReference type="AlphaFoldDB" id="A0A368FRG5"/>
<dbReference type="PANTHER" id="PTHR12317">
    <property type="entry name" value="DIACYLGLYCEROL O-ACYLTRANSFERASE"/>
    <property type="match status" value="1"/>
</dbReference>
<keyword evidence="3" id="KW-0444">Lipid biosynthesis</keyword>
<organism evidence="12 13">
    <name type="scientific">Ancylostoma caninum</name>
    <name type="common">Dog hookworm</name>
    <dbReference type="NCBI Taxonomy" id="29170"/>
    <lineage>
        <taxon>Eukaryota</taxon>
        <taxon>Metazoa</taxon>
        <taxon>Ecdysozoa</taxon>
        <taxon>Nematoda</taxon>
        <taxon>Chromadorea</taxon>
        <taxon>Rhabditida</taxon>
        <taxon>Rhabditina</taxon>
        <taxon>Rhabditomorpha</taxon>
        <taxon>Strongyloidea</taxon>
        <taxon>Ancylostomatidae</taxon>
        <taxon>Ancylostomatinae</taxon>
        <taxon>Ancylostoma</taxon>
    </lineage>
</organism>
<comment type="similarity">
    <text evidence="2 11">Belongs to the diacylglycerol acyltransferase family.</text>
</comment>
<dbReference type="STRING" id="29170.A0A368FRG5"/>
<evidence type="ECO:0000256" key="7">
    <source>
        <dbReference type="ARBA" id="ARBA00022989"/>
    </source>
</evidence>
<evidence type="ECO:0000256" key="2">
    <source>
        <dbReference type="ARBA" id="ARBA00005420"/>
    </source>
</evidence>
<keyword evidence="4 11" id="KW-0808">Transferase</keyword>
<evidence type="ECO:0000256" key="11">
    <source>
        <dbReference type="RuleBase" id="RU367023"/>
    </source>
</evidence>
<dbReference type="PANTHER" id="PTHR12317:SF71">
    <property type="entry name" value="ACYLTRANSFERASE"/>
    <property type="match status" value="1"/>
</dbReference>